<dbReference type="NCBIfam" id="TIGR00231">
    <property type="entry name" value="small_GTP"/>
    <property type="match status" value="1"/>
</dbReference>
<dbReference type="PANTHER" id="PTHR43127">
    <property type="entry name" value="DEVELOPMENTALLY-REGULATED GTP-BINDING PROTEIN 2"/>
    <property type="match status" value="1"/>
</dbReference>
<keyword evidence="1" id="KW-0547">Nucleotide-binding</keyword>
<evidence type="ECO:0000256" key="2">
    <source>
        <dbReference type="ARBA" id="ARBA00023134"/>
    </source>
</evidence>
<feature type="domain" description="OBG-type G" evidence="3">
    <location>
        <begin position="27"/>
        <end position="141"/>
    </location>
</feature>
<dbReference type="PROSITE" id="PS00905">
    <property type="entry name" value="GTP1_OBG"/>
    <property type="match status" value="1"/>
</dbReference>
<comment type="caution">
    <text evidence="4">The sequence shown here is derived from an EMBL/GenBank/DDBJ whole genome shotgun (WGS) entry which is preliminary data.</text>
</comment>
<dbReference type="InterPro" id="IPR006073">
    <property type="entry name" value="GTP-bd"/>
</dbReference>
<gene>
    <name evidence="4" type="ORF">B2A_04036</name>
</gene>
<dbReference type="InterPro" id="IPR006074">
    <property type="entry name" value="GTP1-OBG_CS"/>
</dbReference>
<dbReference type="InterPro" id="IPR027417">
    <property type="entry name" value="P-loop_NTPase"/>
</dbReference>
<organism evidence="4">
    <name type="scientific">mine drainage metagenome</name>
    <dbReference type="NCBI Taxonomy" id="410659"/>
    <lineage>
        <taxon>unclassified sequences</taxon>
        <taxon>metagenomes</taxon>
        <taxon>ecological metagenomes</taxon>
    </lineage>
</organism>
<dbReference type="InterPro" id="IPR031167">
    <property type="entry name" value="G_OBG"/>
</dbReference>
<dbReference type="GO" id="GO:0005525">
    <property type="term" value="F:GTP binding"/>
    <property type="evidence" value="ECO:0007669"/>
    <property type="project" value="UniProtKB-KW"/>
</dbReference>
<dbReference type="InterPro" id="IPR045001">
    <property type="entry name" value="DRG"/>
</dbReference>
<dbReference type="Gene3D" id="3.40.50.300">
    <property type="entry name" value="P-loop containing nucleotide triphosphate hydrolases"/>
    <property type="match status" value="1"/>
</dbReference>
<dbReference type="EMBL" id="AUZZ01002694">
    <property type="protein sequence ID" value="EQD59329.1"/>
    <property type="molecule type" value="Genomic_DNA"/>
</dbReference>
<dbReference type="SUPFAM" id="SSF52540">
    <property type="entry name" value="P-loop containing nucleoside triphosphate hydrolases"/>
    <property type="match status" value="1"/>
</dbReference>
<name>T1C217_9ZZZZ</name>
<dbReference type="GO" id="GO:0003924">
    <property type="term" value="F:GTPase activity"/>
    <property type="evidence" value="ECO:0007669"/>
    <property type="project" value="InterPro"/>
</dbReference>
<proteinExistence type="predicted"/>
<evidence type="ECO:0000256" key="1">
    <source>
        <dbReference type="ARBA" id="ARBA00022741"/>
    </source>
</evidence>
<dbReference type="PRINTS" id="PR00326">
    <property type="entry name" value="GTP1OBG"/>
</dbReference>
<reference evidence="4" key="1">
    <citation type="submission" date="2013-08" db="EMBL/GenBank/DDBJ databases">
        <authorList>
            <person name="Mendez C."/>
            <person name="Richter M."/>
            <person name="Ferrer M."/>
            <person name="Sanchez J."/>
        </authorList>
    </citation>
    <scope>NUCLEOTIDE SEQUENCE</scope>
</reference>
<dbReference type="InterPro" id="IPR005225">
    <property type="entry name" value="Small_GTP-bd"/>
</dbReference>
<keyword evidence="2" id="KW-0342">GTP-binding</keyword>
<dbReference type="AlphaFoldDB" id="T1C217"/>
<reference evidence="4" key="2">
    <citation type="journal article" date="2014" name="ISME J.">
        <title>Microbial stratification in low pH oxic and suboxic macroscopic growths along an acid mine drainage.</title>
        <authorList>
            <person name="Mendez-Garcia C."/>
            <person name="Mesa V."/>
            <person name="Sprenger R.R."/>
            <person name="Richter M."/>
            <person name="Diez M.S."/>
            <person name="Solano J."/>
            <person name="Bargiela R."/>
            <person name="Golyshina O.V."/>
            <person name="Manteca A."/>
            <person name="Ramos J.L."/>
            <person name="Gallego J.R."/>
            <person name="Llorente I."/>
            <person name="Martins Dos Santos V.A."/>
            <person name="Jensen O.N."/>
            <person name="Pelaez A.I."/>
            <person name="Sanchez J."/>
            <person name="Ferrer M."/>
        </authorList>
    </citation>
    <scope>NUCLEOTIDE SEQUENCE</scope>
</reference>
<dbReference type="Pfam" id="PF01926">
    <property type="entry name" value="MMR_HSR1"/>
    <property type="match status" value="1"/>
</dbReference>
<protein>
    <submittedName>
        <fullName evidence="4">Small GTP-binding protein</fullName>
    </submittedName>
</protein>
<sequence>MSQLILEAETHKKGGGRGFAIQKSGDATVALVGFPNVGKSSILNRLTNSESEIGSYAFTTLRVIPGTMKYNGAILQILDLPGIIENAATGSGRGREVLSAVRAADLILLVTDVKNKGLDTIILELRKSGIVVGKKKERTSQ</sequence>
<evidence type="ECO:0000259" key="3">
    <source>
        <dbReference type="PROSITE" id="PS51710"/>
    </source>
</evidence>
<evidence type="ECO:0000313" key="4">
    <source>
        <dbReference type="EMBL" id="EQD59329.1"/>
    </source>
</evidence>
<dbReference type="PROSITE" id="PS51710">
    <property type="entry name" value="G_OBG"/>
    <property type="match status" value="1"/>
</dbReference>
<accession>T1C217</accession>